<reference evidence="1 2" key="1">
    <citation type="submission" date="2015-09" db="EMBL/GenBank/DDBJ databases">
        <title>Bacillus cereus food isolates.</title>
        <authorList>
            <person name="Boekhorst J."/>
        </authorList>
    </citation>
    <scope>NUCLEOTIDE SEQUENCE [LARGE SCALE GENOMIC DNA]</scope>
    <source>
        <strain evidence="1 2">B4082</strain>
    </source>
</reference>
<evidence type="ECO:0000313" key="2">
    <source>
        <dbReference type="Proteomes" id="UP000076501"/>
    </source>
</evidence>
<gene>
    <name evidence="1" type="ORF">B4082_1104</name>
</gene>
<dbReference type="AlphaFoldDB" id="A0A164H971"/>
<protein>
    <submittedName>
        <fullName evidence="1">Uncharacterized protein</fullName>
    </submittedName>
</protein>
<comment type="caution">
    <text evidence="1">The sequence shown here is derived from an EMBL/GenBank/DDBJ whole genome shotgun (WGS) entry which is preliminary data.</text>
</comment>
<dbReference type="Proteomes" id="UP000076501">
    <property type="component" value="Unassembled WGS sequence"/>
</dbReference>
<sequence length="42" mass="5096">MLYIEFGFTIYLIWKSWMIQYMAAVKNDVHYEITCITMNEKG</sequence>
<evidence type="ECO:0000313" key="1">
    <source>
        <dbReference type="EMBL" id="KZD39650.1"/>
    </source>
</evidence>
<proteinExistence type="predicted"/>
<name>A0A164H971_BACCE</name>
<dbReference type="EMBL" id="LJKA01000014">
    <property type="protein sequence ID" value="KZD39650.1"/>
    <property type="molecule type" value="Genomic_DNA"/>
</dbReference>
<accession>A0A164H971</accession>
<organism evidence="1 2">
    <name type="scientific">Bacillus cereus</name>
    <dbReference type="NCBI Taxonomy" id="1396"/>
    <lineage>
        <taxon>Bacteria</taxon>
        <taxon>Bacillati</taxon>
        <taxon>Bacillota</taxon>
        <taxon>Bacilli</taxon>
        <taxon>Bacillales</taxon>
        <taxon>Bacillaceae</taxon>
        <taxon>Bacillus</taxon>
        <taxon>Bacillus cereus group</taxon>
    </lineage>
</organism>